<dbReference type="EMBL" id="JAAKZF010000100">
    <property type="protein sequence ID" value="NGO55454.1"/>
    <property type="molecule type" value="Genomic_DNA"/>
</dbReference>
<feature type="region of interest" description="Disordered" evidence="1">
    <location>
        <begin position="89"/>
        <end position="130"/>
    </location>
</feature>
<evidence type="ECO:0000259" key="3">
    <source>
        <dbReference type="Pfam" id="PF11972"/>
    </source>
</evidence>
<gene>
    <name evidence="4" type="ORF">G6N73_31170</name>
</gene>
<comment type="caution">
    <text evidence="4">The sequence shown here is derived from an EMBL/GenBank/DDBJ whole genome shotgun (WGS) entry which is preliminary data.</text>
</comment>
<dbReference type="Pfam" id="PF07756">
    <property type="entry name" value="DUF1612"/>
    <property type="match status" value="1"/>
</dbReference>
<feature type="domain" description="DUF1612" evidence="2">
    <location>
        <begin position="186"/>
        <end position="311"/>
    </location>
</feature>
<protein>
    <submittedName>
        <fullName evidence="4">DUF1612 and helix-turn-helix domain-containing protein</fullName>
    </submittedName>
</protein>
<sequence length="373" mass="40696">MARLDERVAKSPVRDGFFERQNFADAAAALWLEGELVHVEDLVLHDAHMDIRTPTHELTRAHAVLRSRRRIYAQKPDWALSRPGLLALRGREGQRGRNGADAGRAGSGPDAAVAAAGADESDSENTGQEDALAEELAEIDAVLARSSRLLAGENLAPRAADSPNVDSAGQRAKAPETASFDGLGPLIRDLDWDEDQRLADWLAVVDEVKDIPAVLAAAIAWEAWETIEPLQHQHWLGPLLVAGLLRQRGKVGSHLFCLNAGLRVVPRDRRRAQEKTTRLLAVLDAFAEAASAGLKELDRLVMAKSQMERRLRDRRKNSSLPALIELVLARPVVSAGLIAAELKISQRAALGLVAELGIREVTGRGRYRAWGFV</sequence>
<dbReference type="InterPro" id="IPR021068">
    <property type="entry name" value="HTH_DNA-bd"/>
</dbReference>
<evidence type="ECO:0000313" key="5">
    <source>
        <dbReference type="Proteomes" id="UP001642900"/>
    </source>
</evidence>
<feature type="compositionally biased region" description="Low complexity" evidence="1">
    <location>
        <begin position="97"/>
        <end position="118"/>
    </location>
</feature>
<keyword evidence="5" id="KW-1185">Reference proteome</keyword>
<dbReference type="InterPro" id="IPR048017">
    <property type="entry name" value="Y4cF-like"/>
</dbReference>
<dbReference type="NCBIfam" id="NF040876">
    <property type="entry name" value="RHE_PE00001_fam"/>
    <property type="match status" value="1"/>
</dbReference>
<evidence type="ECO:0000313" key="4">
    <source>
        <dbReference type="EMBL" id="NGO55454.1"/>
    </source>
</evidence>
<dbReference type="RefSeq" id="WP_165033807.1">
    <property type="nucleotide sequence ID" value="NZ_JAAKZF010000100.1"/>
</dbReference>
<evidence type="ECO:0000256" key="1">
    <source>
        <dbReference type="SAM" id="MobiDB-lite"/>
    </source>
</evidence>
<feature type="domain" description="HTH DNA binding" evidence="3">
    <location>
        <begin position="320"/>
        <end position="372"/>
    </location>
</feature>
<accession>A0A6G4WLF4</accession>
<evidence type="ECO:0000259" key="2">
    <source>
        <dbReference type="Pfam" id="PF07756"/>
    </source>
</evidence>
<proteinExistence type="predicted"/>
<dbReference type="Proteomes" id="UP001642900">
    <property type="component" value="Unassembled WGS sequence"/>
</dbReference>
<reference evidence="4 5" key="1">
    <citation type="submission" date="2020-02" db="EMBL/GenBank/DDBJ databases">
        <title>Genome sequence of strain CCNWXJ40-4.</title>
        <authorList>
            <person name="Gao J."/>
            <person name="Sun J."/>
        </authorList>
    </citation>
    <scope>NUCLEOTIDE SEQUENCE [LARGE SCALE GENOMIC DNA]</scope>
    <source>
        <strain evidence="4 5">CCNWXJ 40-4</strain>
    </source>
</reference>
<dbReference type="InterPro" id="IPR011670">
    <property type="entry name" value="DUF1612"/>
</dbReference>
<dbReference type="Pfam" id="PF11972">
    <property type="entry name" value="HTH_13"/>
    <property type="match status" value="1"/>
</dbReference>
<feature type="region of interest" description="Disordered" evidence="1">
    <location>
        <begin position="158"/>
        <end position="178"/>
    </location>
</feature>
<name>A0A6G4WLF4_9HYPH</name>
<dbReference type="AlphaFoldDB" id="A0A6G4WLF4"/>
<organism evidence="4 5">
    <name type="scientific">Allomesorhizobium camelthorni</name>
    <dbReference type="NCBI Taxonomy" id="475069"/>
    <lineage>
        <taxon>Bacteria</taxon>
        <taxon>Pseudomonadati</taxon>
        <taxon>Pseudomonadota</taxon>
        <taxon>Alphaproteobacteria</taxon>
        <taxon>Hyphomicrobiales</taxon>
        <taxon>Phyllobacteriaceae</taxon>
        <taxon>Allomesorhizobium</taxon>
    </lineage>
</organism>